<dbReference type="WBParaSite" id="PgR071_g025_t02">
    <property type="protein sequence ID" value="PgR071_g025_t02"/>
    <property type="gene ID" value="PgR071_g025"/>
</dbReference>
<keyword evidence="1" id="KW-1185">Reference proteome</keyword>
<evidence type="ECO:0000313" key="2">
    <source>
        <dbReference type="WBParaSite" id="PgR071_g025_t02"/>
    </source>
</evidence>
<sequence>MTKKAIYDRRCIHQISAMYRHCSFSDSKIAFTNLISNITALKWYSCKITMM</sequence>
<name>A0A915C010_PARUN</name>
<protein>
    <submittedName>
        <fullName evidence="2">Uncharacterized protein</fullName>
    </submittedName>
</protein>
<proteinExistence type="predicted"/>
<reference evidence="2" key="1">
    <citation type="submission" date="2022-11" db="UniProtKB">
        <authorList>
            <consortium name="WormBaseParasite"/>
        </authorList>
    </citation>
    <scope>IDENTIFICATION</scope>
</reference>
<dbReference type="AlphaFoldDB" id="A0A915C010"/>
<evidence type="ECO:0000313" key="1">
    <source>
        <dbReference type="Proteomes" id="UP000887569"/>
    </source>
</evidence>
<accession>A0A915C010</accession>
<dbReference type="Proteomes" id="UP000887569">
    <property type="component" value="Unplaced"/>
</dbReference>
<organism evidence="1 2">
    <name type="scientific">Parascaris univalens</name>
    <name type="common">Nematode worm</name>
    <dbReference type="NCBI Taxonomy" id="6257"/>
    <lineage>
        <taxon>Eukaryota</taxon>
        <taxon>Metazoa</taxon>
        <taxon>Ecdysozoa</taxon>
        <taxon>Nematoda</taxon>
        <taxon>Chromadorea</taxon>
        <taxon>Rhabditida</taxon>
        <taxon>Spirurina</taxon>
        <taxon>Ascaridomorpha</taxon>
        <taxon>Ascaridoidea</taxon>
        <taxon>Ascarididae</taxon>
        <taxon>Parascaris</taxon>
    </lineage>
</organism>